<dbReference type="Proteomes" id="UP001383192">
    <property type="component" value="Unassembled WGS sequence"/>
</dbReference>
<dbReference type="InterPro" id="IPR002893">
    <property type="entry name" value="Znf_MYND"/>
</dbReference>
<keyword evidence="7" id="KW-1185">Reference proteome</keyword>
<dbReference type="SUPFAM" id="SSF144232">
    <property type="entry name" value="HIT/MYND zinc finger-like"/>
    <property type="match status" value="1"/>
</dbReference>
<name>A0AAW0B6U8_9AGAR</name>
<evidence type="ECO:0000256" key="3">
    <source>
        <dbReference type="ARBA" id="ARBA00022833"/>
    </source>
</evidence>
<keyword evidence="1" id="KW-0479">Metal-binding</keyword>
<accession>A0AAW0B6U8</accession>
<keyword evidence="3" id="KW-0862">Zinc</keyword>
<organism evidence="6 7">
    <name type="scientific">Paramarasmius palmivorus</name>
    <dbReference type="NCBI Taxonomy" id="297713"/>
    <lineage>
        <taxon>Eukaryota</taxon>
        <taxon>Fungi</taxon>
        <taxon>Dikarya</taxon>
        <taxon>Basidiomycota</taxon>
        <taxon>Agaricomycotina</taxon>
        <taxon>Agaricomycetes</taxon>
        <taxon>Agaricomycetidae</taxon>
        <taxon>Agaricales</taxon>
        <taxon>Marasmiineae</taxon>
        <taxon>Marasmiaceae</taxon>
        <taxon>Paramarasmius</taxon>
    </lineage>
</organism>
<sequence>MSLCSGCGNWLRPYRWSSCKKCHSSFYCDDKCRKADTYHKTIGCEPRPRAITCHGCGVPSTPTEMIKCTTCYYVAYCNEACKQNDQVHHNSECRPPSSDKGIATRSYIMKHEQQLWKHARDTVDEAHREYQEGCVGHFLAKHAVTLRMRYFPSNGKKKSRSIVPLKETTHCFEKDFTCEELVWMIEVTSRFSGCAGVIFSNYVVEDVDGNVVYTVTKLWPYLV</sequence>
<evidence type="ECO:0000313" key="7">
    <source>
        <dbReference type="Proteomes" id="UP001383192"/>
    </source>
</evidence>
<evidence type="ECO:0000256" key="4">
    <source>
        <dbReference type="PROSITE-ProRule" id="PRU00134"/>
    </source>
</evidence>
<evidence type="ECO:0000259" key="5">
    <source>
        <dbReference type="PROSITE" id="PS50865"/>
    </source>
</evidence>
<comment type="caution">
    <text evidence="6">The sequence shown here is derived from an EMBL/GenBank/DDBJ whole genome shotgun (WGS) entry which is preliminary data.</text>
</comment>
<proteinExistence type="predicted"/>
<dbReference type="Gene3D" id="6.10.140.2220">
    <property type="match status" value="1"/>
</dbReference>
<dbReference type="Pfam" id="PF01753">
    <property type="entry name" value="zf-MYND"/>
    <property type="match status" value="1"/>
</dbReference>
<evidence type="ECO:0000313" key="6">
    <source>
        <dbReference type="EMBL" id="KAK7020642.1"/>
    </source>
</evidence>
<keyword evidence="2 4" id="KW-0863">Zinc-finger</keyword>
<evidence type="ECO:0000256" key="2">
    <source>
        <dbReference type="ARBA" id="ARBA00022771"/>
    </source>
</evidence>
<gene>
    <name evidence="6" type="ORF">VNI00_017680</name>
</gene>
<feature type="domain" description="MYND-type" evidence="5">
    <location>
        <begin position="53"/>
        <end position="93"/>
    </location>
</feature>
<reference evidence="6 7" key="1">
    <citation type="submission" date="2024-01" db="EMBL/GenBank/DDBJ databases">
        <title>A draft genome for a cacao thread blight-causing isolate of Paramarasmius palmivorus.</title>
        <authorList>
            <person name="Baruah I.K."/>
            <person name="Bukari Y."/>
            <person name="Amoako-Attah I."/>
            <person name="Meinhardt L.W."/>
            <person name="Bailey B.A."/>
            <person name="Cohen S.P."/>
        </authorList>
    </citation>
    <scope>NUCLEOTIDE SEQUENCE [LARGE SCALE GENOMIC DNA]</scope>
    <source>
        <strain evidence="6 7">GH-12</strain>
    </source>
</reference>
<protein>
    <recommendedName>
        <fullName evidence="5">MYND-type domain-containing protein</fullName>
    </recommendedName>
</protein>
<dbReference type="AlphaFoldDB" id="A0AAW0B6U8"/>
<dbReference type="PROSITE" id="PS50865">
    <property type="entry name" value="ZF_MYND_2"/>
    <property type="match status" value="1"/>
</dbReference>
<dbReference type="GO" id="GO:0008270">
    <property type="term" value="F:zinc ion binding"/>
    <property type="evidence" value="ECO:0007669"/>
    <property type="project" value="UniProtKB-KW"/>
</dbReference>
<dbReference type="PROSITE" id="PS01360">
    <property type="entry name" value="ZF_MYND_1"/>
    <property type="match status" value="2"/>
</dbReference>
<evidence type="ECO:0000256" key="1">
    <source>
        <dbReference type="ARBA" id="ARBA00022723"/>
    </source>
</evidence>
<dbReference type="EMBL" id="JAYKXP010000184">
    <property type="protein sequence ID" value="KAK7020642.1"/>
    <property type="molecule type" value="Genomic_DNA"/>
</dbReference>